<dbReference type="AlphaFoldDB" id="A0A9W9TP40"/>
<keyword evidence="3" id="KW-1185">Reference proteome</keyword>
<dbReference type="InterPro" id="IPR053209">
    <property type="entry name" value="Gramillin-biosynth_MTr"/>
</dbReference>
<comment type="caution">
    <text evidence="2">The sequence shown here is derived from an EMBL/GenBank/DDBJ whole genome shotgun (WGS) entry which is preliminary data.</text>
</comment>
<evidence type="ECO:0000313" key="2">
    <source>
        <dbReference type="EMBL" id="KAJ5233766.1"/>
    </source>
</evidence>
<dbReference type="PANTHER" id="PTHR47643">
    <property type="entry name" value="TPR DOMAIN PROTEIN (AFU_ORTHOLOGUE AFUA_5G12710)"/>
    <property type="match status" value="1"/>
</dbReference>
<organism evidence="2 3">
    <name type="scientific">Penicillium citrinum</name>
    <dbReference type="NCBI Taxonomy" id="5077"/>
    <lineage>
        <taxon>Eukaryota</taxon>
        <taxon>Fungi</taxon>
        <taxon>Dikarya</taxon>
        <taxon>Ascomycota</taxon>
        <taxon>Pezizomycotina</taxon>
        <taxon>Eurotiomycetes</taxon>
        <taxon>Eurotiomycetidae</taxon>
        <taxon>Eurotiales</taxon>
        <taxon>Aspergillaceae</taxon>
        <taxon>Penicillium</taxon>
    </lineage>
</organism>
<dbReference type="OrthoDB" id="438641at2759"/>
<protein>
    <recommendedName>
        <fullName evidence="1">SET domain-containing protein</fullName>
    </recommendedName>
</protein>
<sequence length="745" mass="84877">MDDFLKYRTYFAVGGLEKVLLEKRKHLLDAKASKGKPILANTSGNDLVSCFMEHHLDSGTRSVLCQYSFETTPYEPCLKPVNELRKIEICQLRSSTHHRGSFLVLRLISPVDETRSLLAVAEDEDERAILIQIFNPAEALANRQIEMFSPIAIKEPLVQLVAWGEMGIRVDHPSDLICLSRYDENLPLVWKRGKPGRNNKLIDKWKSEGNKLYKAGQYVHSIDCYSKALEMASSRSESQTLRFNRAQAFHKLGKLDAVVLELENISAEMGPYEDALYRKSRALYDLGRFRESSDLVAFCCKKYPNNARTRKLLRDSINRCVEERSGRYLFKEMQDNVDKGIPRLEHATYIGNVEVRKTKSCGRGLFTTAKVKAGDLLLCEKAFGYIHSLQDAHGNNIYSHGYWIGLDYARALPTARMELALQVIRELGCRPSSIAQLMDLHAGPYKSAVSLSQGRGERPIIDSFFLHKIVSLNMLVSHVSTRNVQMRRSESSMHLEDESEFAEAHRGPCGLWRLASYVNHSCEFNTQHSFIGDMLILRASKDLPPDMEITIRYRERNNDCSKINYFKDRGFSCTCDICISIASTSDATLAKRARLVKEIRAFFQNPKERNPEQVREKIIALQKTYSKPAIAVPRFSLLEVKFALARIFDKGHLPINAAEVALECFQICGYLISGGKIEEPMAPEPGPILIRRWGMMDFKLVQCWMILSRSYRLKAPSLVAPARRYAKLFYRICVGEDETFSQTFS</sequence>
<dbReference type="RefSeq" id="XP_056501266.1">
    <property type="nucleotide sequence ID" value="XM_056644452.1"/>
</dbReference>
<dbReference type="Proteomes" id="UP001147733">
    <property type="component" value="Unassembled WGS sequence"/>
</dbReference>
<dbReference type="GeneID" id="81383619"/>
<name>A0A9W9TP40_PENCI</name>
<dbReference type="InterPro" id="IPR046341">
    <property type="entry name" value="SET_dom_sf"/>
</dbReference>
<dbReference type="Gene3D" id="1.25.40.10">
    <property type="entry name" value="Tetratricopeptide repeat domain"/>
    <property type="match status" value="1"/>
</dbReference>
<dbReference type="PANTHER" id="PTHR47643:SF2">
    <property type="entry name" value="TPR DOMAIN PROTEIN (AFU_ORTHOLOGUE AFUA_5G12710)"/>
    <property type="match status" value="1"/>
</dbReference>
<gene>
    <name evidence="2" type="ORF">N7469_005532</name>
</gene>
<proteinExistence type="predicted"/>
<dbReference type="InterPro" id="IPR011990">
    <property type="entry name" value="TPR-like_helical_dom_sf"/>
</dbReference>
<reference evidence="2" key="1">
    <citation type="submission" date="2022-11" db="EMBL/GenBank/DDBJ databases">
        <authorList>
            <person name="Petersen C."/>
        </authorList>
    </citation>
    <scope>NUCLEOTIDE SEQUENCE</scope>
    <source>
        <strain evidence="2">IBT 23319</strain>
    </source>
</reference>
<dbReference type="InterPro" id="IPR001214">
    <property type="entry name" value="SET_dom"/>
</dbReference>
<accession>A0A9W9TP40</accession>
<dbReference type="PROSITE" id="PS50280">
    <property type="entry name" value="SET"/>
    <property type="match status" value="1"/>
</dbReference>
<dbReference type="Pfam" id="PF00856">
    <property type="entry name" value="SET"/>
    <property type="match status" value="1"/>
</dbReference>
<dbReference type="Gene3D" id="2.170.270.10">
    <property type="entry name" value="SET domain"/>
    <property type="match status" value="1"/>
</dbReference>
<dbReference type="SUPFAM" id="SSF82199">
    <property type="entry name" value="SET domain"/>
    <property type="match status" value="1"/>
</dbReference>
<reference evidence="2" key="2">
    <citation type="journal article" date="2023" name="IMA Fungus">
        <title>Comparative genomic study of the Penicillium genus elucidates a diverse pangenome and 15 lateral gene transfer events.</title>
        <authorList>
            <person name="Petersen C."/>
            <person name="Sorensen T."/>
            <person name="Nielsen M.R."/>
            <person name="Sondergaard T.E."/>
            <person name="Sorensen J.L."/>
            <person name="Fitzpatrick D.A."/>
            <person name="Frisvad J.C."/>
            <person name="Nielsen K.L."/>
        </authorList>
    </citation>
    <scope>NUCLEOTIDE SEQUENCE</scope>
    <source>
        <strain evidence="2">IBT 23319</strain>
    </source>
</reference>
<feature type="domain" description="SET" evidence="1">
    <location>
        <begin position="351"/>
        <end position="554"/>
    </location>
</feature>
<evidence type="ECO:0000313" key="3">
    <source>
        <dbReference type="Proteomes" id="UP001147733"/>
    </source>
</evidence>
<evidence type="ECO:0000259" key="1">
    <source>
        <dbReference type="PROSITE" id="PS50280"/>
    </source>
</evidence>
<dbReference type="SUPFAM" id="SSF48452">
    <property type="entry name" value="TPR-like"/>
    <property type="match status" value="1"/>
</dbReference>
<dbReference type="EMBL" id="JAPQKT010000004">
    <property type="protein sequence ID" value="KAJ5233766.1"/>
    <property type="molecule type" value="Genomic_DNA"/>
</dbReference>